<dbReference type="Gene3D" id="3.30.530.20">
    <property type="match status" value="1"/>
</dbReference>
<evidence type="ECO:0000256" key="2">
    <source>
        <dbReference type="ARBA" id="ARBA00023125"/>
    </source>
</evidence>
<dbReference type="Pfam" id="PF12840">
    <property type="entry name" value="HTH_20"/>
    <property type="match status" value="1"/>
</dbReference>
<evidence type="ECO:0000259" key="3">
    <source>
        <dbReference type="PROSITE" id="PS50987"/>
    </source>
</evidence>
<dbReference type="Proteomes" id="UP000199095">
    <property type="component" value="Unassembled WGS sequence"/>
</dbReference>
<dbReference type="SMART" id="SM00418">
    <property type="entry name" value="HTH_ARSR"/>
    <property type="match status" value="1"/>
</dbReference>
<dbReference type="EMBL" id="FOHJ01000013">
    <property type="protein sequence ID" value="SET98057.1"/>
    <property type="molecule type" value="Genomic_DNA"/>
</dbReference>
<dbReference type="InterPro" id="IPR001845">
    <property type="entry name" value="HTH_ArsR_DNA-bd_dom"/>
</dbReference>
<dbReference type="GO" id="GO:0003677">
    <property type="term" value="F:DNA binding"/>
    <property type="evidence" value="ECO:0007669"/>
    <property type="project" value="UniProtKB-KW"/>
</dbReference>
<keyword evidence="5" id="KW-1185">Reference proteome</keyword>
<dbReference type="PANTHER" id="PTHR38600">
    <property type="entry name" value="TRANSCRIPTIONAL REGULATORY PROTEIN"/>
    <property type="match status" value="1"/>
</dbReference>
<proteinExistence type="inferred from homology"/>
<comment type="similarity">
    <text evidence="1">Belongs to the AHA1 family.</text>
</comment>
<organism evidence="4 5">
    <name type="scientific">Salinibacillus kushneri</name>
    <dbReference type="NCBI Taxonomy" id="237682"/>
    <lineage>
        <taxon>Bacteria</taxon>
        <taxon>Bacillati</taxon>
        <taxon>Bacillota</taxon>
        <taxon>Bacilli</taxon>
        <taxon>Bacillales</taxon>
        <taxon>Bacillaceae</taxon>
        <taxon>Salinibacillus</taxon>
    </lineage>
</organism>
<gene>
    <name evidence="4" type="ORF">SAMN05421676_11312</name>
</gene>
<dbReference type="SUPFAM" id="SSF46785">
    <property type="entry name" value="Winged helix' DNA-binding domain"/>
    <property type="match status" value="1"/>
</dbReference>
<protein>
    <submittedName>
        <fullName evidence="4">DNA-binding transcriptional regulator, ArsR family</fullName>
    </submittedName>
</protein>
<dbReference type="InterPro" id="IPR023393">
    <property type="entry name" value="START-like_dom_sf"/>
</dbReference>
<dbReference type="CDD" id="cd00090">
    <property type="entry name" value="HTH_ARSR"/>
    <property type="match status" value="1"/>
</dbReference>
<feature type="domain" description="HTH arsR-type" evidence="3">
    <location>
        <begin position="1"/>
        <end position="92"/>
    </location>
</feature>
<evidence type="ECO:0000313" key="4">
    <source>
        <dbReference type="EMBL" id="SET98057.1"/>
    </source>
</evidence>
<keyword evidence="2 4" id="KW-0238">DNA-binding</keyword>
<name>A0A1I0ILW3_9BACI</name>
<dbReference type="InterPro" id="IPR036390">
    <property type="entry name" value="WH_DNA-bd_sf"/>
</dbReference>
<evidence type="ECO:0000313" key="5">
    <source>
        <dbReference type="Proteomes" id="UP000199095"/>
    </source>
</evidence>
<dbReference type="InterPro" id="IPR011991">
    <property type="entry name" value="ArsR-like_HTH"/>
</dbReference>
<dbReference type="AlphaFoldDB" id="A0A1I0ILW3"/>
<reference evidence="5" key="1">
    <citation type="submission" date="2016-10" db="EMBL/GenBank/DDBJ databases">
        <authorList>
            <person name="Varghese N."/>
            <person name="Submissions S."/>
        </authorList>
    </citation>
    <scope>NUCLEOTIDE SEQUENCE [LARGE SCALE GENOMIC DNA]</scope>
    <source>
        <strain evidence="5">CGMCC 1.3566</strain>
    </source>
</reference>
<dbReference type="Pfam" id="PF08327">
    <property type="entry name" value="AHSA1"/>
    <property type="match status" value="1"/>
</dbReference>
<dbReference type="STRING" id="237682.SAMN05421676_11312"/>
<dbReference type="GO" id="GO:0003700">
    <property type="term" value="F:DNA-binding transcription factor activity"/>
    <property type="evidence" value="ECO:0007669"/>
    <property type="project" value="InterPro"/>
</dbReference>
<dbReference type="InterPro" id="IPR013538">
    <property type="entry name" value="ASHA1/2-like_C"/>
</dbReference>
<dbReference type="InterPro" id="IPR036388">
    <property type="entry name" value="WH-like_DNA-bd_sf"/>
</dbReference>
<dbReference type="RefSeq" id="WP_177167347.1">
    <property type="nucleotide sequence ID" value="NZ_FOHJ01000013.1"/>
</dbReference>
<sequence length="256" mass="29842">MGTDNMSKVFQALSHPIRRTIIDLLSKQPLTTGELCEQFDVSRYAVMKHLTILESAQVVLTRKNGREKINYFHAVPLQEVYRRWMNQFQADDASSMINLKHLFKKKESDDCMTRIQENNSFHIVQEICIQAGREKVFQALTKDINKWWSIRLFDQSELVAESKLGGKFYETSAEGKEALWGTLNLIKSNEELHYNGALGMPGAVNSYYIYKLKEDRPNETILQLDHTAFGMIDSSWEEDYEEGWNRLLHDLKHFIE</sequence>
<dbReference type="Gene3D" id="1.10.10.10">
    <property type="entry name" value="Winged helix-like DNA-binding domain superfamily/Winged helix DNA-binding domain"/>
    <property type="match status" value="1"/>
</dbReference>
<dbReference type="SUPFAM" id="SSF55961">
    <property type="entry name" value="Bet v1-like"/>
    <property type="match status" value="1"/>
</dbReference>
<dbReference type="PANTHER" id="PTHR38600:SF1">
    <property type="entry name" value="TRANSCRIPTIONAL REGULATORY PROTEIN"/>
    <property type="match status" value="1"/>
</dbReference>
<accession>A0A1I0ILW3</accession>
<dbReference type="NCBIfam" id="NF033788">
    <property type="entry name" value="HTH_metalloreg"/>
    <property type="match status" value="1"/>
</dbReference>
<dbReference type="PROSITE" id="PS50987">
    <property type="entry name" value="HTH_ARSR_2"/>
    <property type="match status" value="1"/>
</dbReference>
<evidence type="ECO:0000256" key="1">
    <source>
        <dbReference type="ARBA" id="ARBA00006817"/>
    </source>
</evidence>